<evidence type="ECO:0000256" key="5">
    <source>
        <dbReference type="PIRSR" id="PIRSR606118-50"/>
    </source>
</evidence>
<dbReference type="SUPFAM" id="SSF46689">
    <property type="entry name" value="Homeodomain-like"/>
    <property type="match status" value="1"/>
</dbReference>
<dbReference type="PROSITE" id="PS00398">
    <property type="entry name" value="RECOMBINASES_2"/>
    <property type="match status" value="1"/>
</dbReference>
<keyword evidence="2" id="KW-0229">DNA integration</keyword>
<dbReference type="SMART" id="SM00857">
    <property type="entry name" value="Resolvase"/>
    <property type="match status" value="1"/>
</dbReference>
<proteinExistence type="inferred from homology"/>
<dbReference type="PROSITE" id="PS51736">
    <property type="entry name" value="RECOMBINASES_3"/>
    <property type="match status" value="1"/>
</dbReference>
<feature type="active site" description="O-(5'-phospho-DNA)-serine intermediate" evidence="5 6">
    <location>
        <position position="11"/>
    </location>
</feature>
<dbReference type="Gene3D" id="3.40.50.1390">
    <property type="entry name" value="Resolvase, N-terminal catalytic domain"/>
    <property type="match status" value="1"/>
</dbReference>
<reference evidence="8 9" key="1">
    <citation type="submission" date="2018-07" db="EMBL/GenBank/DDBJ databases">
        <title>Complete genome sequence of Psychrobacillus sp. PB01, isolated from iceberg, and comparative genome analysis of Psychrobacillus strains.</title>
        <authorList>
            <person name="Lee P.C."/>
        </authorList>
    </citation>
    <scope>NUCLEOTIDE SEQUENCE [LARGE SCALE GENOMIC DNA]</scope>
    <source>
        <strain evidence="8 9">PB01</strain>
        <plasmid evidence="9">ppb01</plasmid>
    </source>
</reference>
<evidence type="ECO:0000256" key="3">
    <source>
        <dbReference type="ARBA" id="ARBA00023125"/>
    </source>
</evidence>
<dbReference type="RefSeq" id="WP_151702165.1">
    <property type="nucleotide sequence ID" value="NZ_CP031224.1"/>
</dbReference>
<dbReference type="EMBL" id="CP031224">
    <property type="protein sequence ID" value="QFG01293.1"/>
    <property type="molecule type" value="Genomic_DNA"/>
</dbReference>
<evidence type="ECO:0000313" key="8">
    <source>
        <dbReference type="EMBL" id="QFG01293.1"/>
    </source>
</evidence>
<dbReference type="InterPro" id="IPR009057">
    <property type="entry name" value="Homeodomain-like_sf"/>
</dbReference>
<gene>
    <name evidence="8" type="ORF">PB01_20915</name>
</gene>
<keyword evidence="8" id="KW-0614">Plasmid</keyword>
<dbReference type="KEGG" id="psyo:PB01_20915"/>
<evidence type="ECO:0000256" key="1">
    <source>
        <dbReference type="ARBA" id="ARBA00009913"/>
    </source>
</evidence>
<dbReference type="Gene3D" id="1.10.10.60">
    <property type="entry name" value="Homeodomain-like"/>
    <property type="match status" value="1"/>
</dbReference>
<evidence type="ECO:0000259" key="7">
    <source>
        <dbReference type="PROSITE" id="PS51736"/>
    </source>
</evidence>
<dbReference type="InterPro" id="IPR050639">
    <property type="entry name" value="SSR_resolvase"/>
</dbReference>
<dbReference type="Pfam" id="PF00239">
    <property type="entry name" value="Resolvase"/>
    <property type="match status" value="1"/>
</dbReference>
<keyword evidence="3" id="KW-0238">DNA-binding</keyword>
<protein>
    <submittedName>
        <fullName evidence="8">Recombinase family protein</fullName>
    </submittedName>
</protein>
<name>A0A5J6SUU8_9BACI</name>
<evidence type="ECO:0000256" key="4">
    <source>
        <dbReference type="ARBA" id="ARBA00023172"/>
    </source>
</evidence>
<dbReference type="PROSITE" id="PS00397">
    <property type="entry name" value="RECOMBINASES_1"/>
    <property type="match status" value="1"/>
</dbReference>
<dbReference type="Pfam" id="PF02796">
    <property type="entry name" value="HTH_7"/>
    <property type="match status" value="1"/>
</dbReference>
<dbReference type="AlphaFoldDB" id="A0A5J6SUU8"/>
<dbReference type="GO" id="GO:0003677">
    <property type="term" value="F:DNA binding"/>
    <property type="evidence" value="ECO:0007669"/>
    <property type="project" value="UniProtKB-KW"/>
</dbReference>
<keyword evidence="9" id="KW-1185">Reference proteome</keyword>
<geneLocation type="plasmid" evidence="9">
    <name>ppb01</name>
</geneLocation>
<dbReference type="Proteomes" id="UP000325517">
    <property type="component" value="Plasmid pPB01"/>
</dbReference>
<dbReference type="SUPFAM" id="SSF53041">
    <property type="entry name" value="Resolvase-like"/>
    <property type="match status" value="1"/>
</dbReference>
<dbReference type="OrthoDB" id="9797501at2"/>
<dbReference type="GO" id="GO:0000150">
    <property type="term" value="F:DNA strand exchange activity"/>
    <property type="evidence" value="ECO:0007669"/>
    <property type="project" value="InterPro"/>
</dbReference>
<dbReference type="InterPro" id="IPR006119">
    <property type="entry name" value="Resolv_N"/>
</dbReference>
<organism evidence="8 9">
    <name type="scientific">Psychrobacillus glaciei</name>
    <dbReference type="NCBI Taxonomy" id="2283160"/>
    <lineage>
        <taxon>Bacteria</taxon>
        <taxon>Bacillati</taxon>
        <taxon>Bacillota</taxon>
        <taxon>Bacilli</taxon>
        <taxon>Bacillales</taxon>
        <taxon>Bacillaceae</taxon>
        <taxon>Psychrobacillus</taxon>
    </lineage>
</organism>
<feature type="domain" description="Resolvase/invertase-type recombinase catalytic" evidence="7">
    <location>
        <begin position="3"/>
        <end position="141"/>
    </location>
</feature>
<dbReference type="PANTHER" id="PTHR30461">
    <property type="entry name" value="DNA-INVERTASE FROM LAMBDOID PROPHAGE"/>
    <property type="match status" value="1"/>
</dbReference>
<accession>A0A5J6SUU8</accession>
<dbReference type="PANTHER" id="PTHR30461:SF2">
    <property type="entry name" value="SERINE RECOMBINASE PINE-RELATED"/>
    <property type="match status" value="1"/>
</dbReference>
<dbReference type="InterPro" id="IPR006120">
    <property type="entry name" value="Resolvase_HTH_dom"/>
</dbReference>
<evidence type="ECO:0000256" key="2">
    <source>
        <dbReference type="ARBA" id="ARBA00022908"/>
    </source>
</evidence>
<dbReference type="CDD" id="cd03768">
    <property type="entry name" value="SR_ResInv"/>
    <property type="match status" value="1"/>
</dbReference>
<dbReference type="GO" id="GO:0015074">
    <property type="term" value="P:DNA integration"/>
    <property type="evidence" value="ECO:0007669"/>
    <property type="project" value="UniProtKB-KW"/>
</dbReference>
<keyword evidence="4" id="KW-0233">DNA recombination</keyword>
<evidence type="ECO:0000256" key="6">
    <source>
        <dbReference type="PROSITE-ProRule" id="PRU10137"/>
    </source>
</evidence>
<comment type="similarity">
    <text evidence="1">Belongs to the site-specific recombinase resolvase family.</text>
</comment>
<sequence>MARLIGYARVSTDEQNLDMQQQAIEKYAAEKGLDFIMYVEKISTRKTDRKELENALKAAAKGDVFVVYKLDRLARSTKELYQLTEQLKEKGVEFVSIHDSFDTTTPTGKAMFGMLAVFAEFERDIIQQRTLAGLEAARKRGKTGGRPKVDSKTKQRVITLYRANESATDIAKEYGISRATVYNIINENRNT</sequence>
<dbReference type="InterPro" id="IPR036162">
    <property type="entry name" value="Resolvase-like_N_sf"/>
</dbReference>
<dbReference type="InterPro" id="IPR006118">
    <property type="entry name" value="Recombinase_CS"/>
</dbReference>
<evidence type="ECO:0000313" key="9">
    <source>
        <dbReference type="Proteomes" id="UP000325517"/>
    </source>
</evidence>